<reference evidence="2 3" key="1">
    <citation type="submission" date="2015-07" db="EMBL/GenBank/DDBJ databases">
        <title>The genome of Melipona quadrifasciata.</title>
        <authorList>
            <person name="Pan H."/>
            <person name="Kapheim K."/>
        </authorList>
    </citation>
    <scope>NUCLEOTIDE SEQUENCE [LARGE SCALE GENOMIC DNA]</scope>
    <source>
        <strain evidence="2">0111107301</strain>
        <tissue evidence="2">Whole body</tissue>
    </source>
</reference>
<evidence type="ECO:0000313" key="3">
    <source>
        <dbReference type="Proteomes" id="UP000053105"/>
    </source>
</evidence>
<keyword evidence="3" id="KW-1185">Reference proteome</keyword>
<name>A0A0M8ZZT3_9HYME</name>
<sequence>MHPQCTVCGTTPNSLTSDPNKVSVGASGFETPEQVEPL</sequence>
<proteinExistence type="predicted"/>
<evidence type="ECO:0000256" key="1">
    <source>
        <dbReference type="SAM" id="MobiDB-lite"/>
    </source>
</evidence>
<dbReference type="EMBL" id="KQ435789">
    <property type="protein sequence ID" value="KOX74455.1"/>
    <property type="molecule type" value="Genomic_DNA"/>
</dbReference>
<gene>
    <name evidence="2" type="ORF">WN51_00438</name>
</gene>
<organism evidence="2 3">
    <name type="scientific">Melipona quadrifasciata</name>
    <dbReference type="NCBI Taxonomy" id="166423"/>
    <lineage>
        <taxon>Eukaryota</taxon>
        <taxon>Metazoa</taxon>
        <taxon>Ecdysozoa</taxon>
        <taxon>Arthropoda</taxon>
        <taxon>Hexapoda</taxon>
        <taxon>Insecta</taxon>
        <taxon>Pterygota</taxon>
        <taxon>Neoptera</taxon>
        <taxon>Endopterygota</taxon>
        <taxon>Hymenoptera</taxon>
        <taxon>Apocrita</taxon>
        <taxon>Aculeata</taxon>
        <taxon>Apoidea</taxon>
        <taxon>Anthophila</taxon>
        <taxon>Apidae</taxon>
        <taxon>Melipona</taxon>
    </lineage>
</organism>
<protein>
    <submittedName>
        <fullName evidence="2">Uncharacterized protein</fullName>
    </submittedName>
</protein>
<accession>A0A0M8ZZT3</accession>
<feature type="compositionally biased region" description="Polar residues" evidence="1">
    <location>
        <begin position="7"/>
        <end position="20"/>
    </location>
</feature>
<feature type="region of interest" description="Disordered" evidence="1">
    <location>
        <begin position="1"/>
        <end position="38"/>
    </location>
</feature>
<evidence type="ECO:0000313" key="2">
    <source>
        <dbReference type="EMBL" id="KOX74455.1"/>
    </source>
</evidence>
<dbReference type="Proteomes" id="UP000053105">
    <property type="component" value="Unassembled WGS sequence"/>
</dbReference>
<dbReference type="AlphaFoldDB" id="A0A0M8ZZT3"/>